<dbReference type="EMBL" id="JARYMX010000003">
    <property type="protein sequence ID" value="KAJ9557286.1"/>
    <property type="molecule type" value="Genomic_DNA"/>
</dbReference>
<sequence length="100" mass="11199">MDKRFIDRSSFLASSNSIIPMYCDSEAIPSKVYNSIYNGKSRHIGLRHNYVRQLIENGTISIVFVKSCGNLADPLTKPLTRGLIGSTTRDLGMKPQRISH</sequence>
<dbReference type="CDD" id="cd09272">
    <property type="entry name" value="RNase_HI_RT_Ty1"/>
    <property type="match status" value="1"/>
</dbReference>
<dbReference type="AlphaFoldDB" id="A0AA38WQD2"/>
<reference evidence="1" key="1">
    <citation type="submission" date="2023-03" db="EMBL/GenBank/DDBJ databases">
        <title>Chromosome-scale reference genome and RAD-based genetic map of yellow starthistle (Centaurea solstitialis) reveal putative structural variation and QTLs associated with invader traits.</title>
        <authorList>
            <person name="Reatini B."/>
            <person name="Cang F.A."/>
            <person name="Jiang Q."/>
            <person name="Mckibben M.T.W."/>
            <person name="Barker M.S."/>
            <person name="Rieseberg L.H."/>
            <person name="Dlugosch K.M."/>
        </authorList>
    </citation>
    <scope>NUCLEOTIDE SEQUENCE</scope>
    <source>
        <strain evidence="1">CAN-66</strain>
        <tissue evidence="1">Leaf</tissue>
    </source>
</reference>
<dbReference type="Proteomes" id="UP001172457">
    <property type="component" value="Chromosome 3"/>
</dbReference>
<name>A0AA38WQD2_9ASTR</name>
<keyword evidence="2" id="KW-1185">Reference proteome</keyword>
<organism evidence="1 2">
    <name type="scientific">Centaurea solstitialis</name>
    <name type="common">yellow star-thistle</name>
    <dbReference type="NCBI Taxonomy" id="347529"/>
    <lineage>
        <taxon>Eukaryota</taxon>
        <taxon>Viridiplantae</taxon>
        <taxon>Streptophyta</taxon>
        <taxon>Embryophyta</taxon>
        <taxon>Tracheophyta</taxon>
        <taxon>Spermatophyta</taxon>
        <taxon>Magnoliopsida</taxon>
        <taxon>eudicotyledons</taxon>
        <taxon>Gunneridae</taxon>
        <taxon>Pentapetalae</taxon>
        <taxon>asterids</taxon>
        <taxon>campanulids</taxon>
        <taxon>Asterales</taxon>
        <taxon>Asteraceae</taxon>
        <taxon>Carduoideae</taxon>
        <taxon>Cardueae</taxon>
        <taxon>Centaureinae</taxon>
        <taxon>Centaurea</taxon>
    </lineage>
</organism>
<evidence type="ECO:0000313" key="1">
    <source>
        <dbReference type="EMBL" id="KAJ9557286.1"/>
    </source>
</evidence>
<comment type="caution">
    <text evidence="1">The sequence shown here is derived from an EMBL/GenBank/DDBJ whole genome shotgun (WGS) entry which is preliminary data.</text>
</comment>
<protein>
    <submittedName>
        <fullName evidence="1">Uncharacterized protein</fullName>
    </submittedName>
</protein>
<evidence type="ECO:0000313" key="2">
    <source>
        <dbReference type="Proteomes" id="UP001172457"/>
    </source>
</evidence>
<proteinExistence type="predicted"/>
<accession>A0AA38WQD2</accession>
<gene>
    <name evidence="1" type="ORF">OSB04_011900</name>
</gene>